<dbReference type="RefSeq" id="WP_191173049.1">
    <property type="nucleotide sequence ID" value="NZ_JACXZS010000013.1"/>
</dbReference>
<evidence type="ECO:0000313" key="4">
    <source>
        <dbReference type="Proteomes" id="UP000598426"/>
    </source>
</evidence>
<dbReference type="Gene3D" id="3.20.20.140">
    <property type="entry name" value="Metal-dependent hydrolases"/>
    <property type="match status" value="1"/>
</dbReference>
<gene>
    <name evidence="3" type="ORF">IF188_17300</name>
</gene>
<organism evidence="3 4">
    <name type="scientific">Microbacterium helvum</name>
    <dbReference type="NCBI Taxonomy" id="2773713"/>
    <lineage>
        <taxon>Bacteria</taxon>
        <taxon>Bacillati</taxon>
        <taxon>Actinomycetota</taxon>
        <taxon>Actinomycetes</taxon>
        <taxon>Micrococcales</taxon>
        <taxon>Microbacteriaceae</taxon>
        <taxon>Microbacterium</taxon>
    </lineage>
</organism>
<dbReference type="InterPro" id="IPR032466">
    <property type="entry name" value="Metal_Hydrolase"/>
</dbReference>
<dbReference type="Pfam" id="PF04909">
    <property type="entry name" value="Amidohydro_2"/>
    <property type="match status" value="1"/>
</dbReference>
<comment type="similarity">
    <text evidence="1">Belongs to the metallo-dependent hydrolases superfamily.</text>
</comment>
<feature type="domain" description="Amidohydrolase-related" evidence="2">
    <location>
        <begin position="4"/>
        <end position="258"/>
    </location>
</feature>
<dbReference type="CDD" id="cd01292">
    <property type="entry name" value="metallo-dependent_hydrolases"/>
    <property type="match status" value="1"/>
</dbReference>
<dbReference type="InterPro" id="IPR006680">
    <property type="entry name" value="Amidohydro-rel"/>
</dbReference>
<dbReference type="SUPFAM" id="SSF51556">
    <property type="entry name" value="Metallo-dependent hydrolases"/>
    <property type="match status" value="1"/>
</dbReference>
<proteinExistence type="inferred from homology"/>
<dbReference type="PANTHER" id="PTHR43569">
    <property type="entry name" value="AMIDOHYDROLASE"/>
    <property type="match status" value="1"/>
</dbReference>
<reference evidence="3 4" key="1">
    <citation type="submission" date="2020-09" db="EMBL/GenBank/DDBJ databases">
        <title>Isolation and identification of active actinomycetes.</title>
        <authorList>
            <person name="Li X."/>
        </authorList>
    </citation>
    <scope>NUCLEOTIDE SEQUENCE [LARGE SCALE GENOMIC DNA]</scope>
    <source>
        <strain evidence="3 4">NEAU-LLC</strain>
    </source>
</reference>
<name>A0ABR8NWK1_9MICO</name>
<keyword evidence="4" id="KW-1185">Reference proteome</keyword>
<evidence type="ECO:0000313" key="3">
    <source>
        <dbReference type="EMBL" id="MBD3943451.1"/>
    </source>
</evidence>
<accession>A0ABR8NWK1</accession>
<dbReference type="PANTHER" id="PTHR43569:SF2">
    <property type="entry name" value="AMIDOHYDROLASE-RELATED DOMAIN-CONTAINING PROTEIN"/>
    <property type="match status" value="1"/>
</dbReference>
<sequence>MTIVDAHVHLWDLSRFSLSWFRDDMGLPRDASPADLRTATLQLVERAQRDETSQPDLSTGPVITAIAVQAGDTLPEMRWLLEVAATDPVVRSVVLQYVPGTEGWAGLATTVLNDRVRGIRVATPGGAAGLSDVPGLDALCEGAAASGRVIEWLVRPAQLDAVARVAVRHPRTTFILCHLGLGAADSTPEWVDSLGRVAAAPNSAAKLSGLVTGADDVDRLDALVATAFDAFGGDRLMFGSDWPMSTRVESYPRLVDRVERAWGTRPEALWSAVAARVYGM</sequence>
<dbReference type="InterPro" id="IPR052350">
    <property type="entry name" value="Metallo-dep_Lactonases"/>
</dbReference>
<dbReference type="Proteomes" id="UP000598426">
    <property type="component" value="Unassembled WGS sequence"/>
</dbReference>
<protein>
    <submittedName>
        <fullName evidence="3">Amidohydrolase family protein</fullName>
    </submittedName>
</protein>
<dbReference type="EMBL" id="JACXZS010000013">
    <property type="protein sequence ID" value="MBD3943451.1"/>
    <property type="molecule type" value="Genomic_DNA"/>
</dbReference>
<evidence type="ECO:0000259" key="2">
    <source>
        <dbReference type="Pfam" id="PF04909"/>
    </source>
</evidence>
<evidence type="ECO:0000256" key="1">
    <source>
        <dbReference type="ARBA" id="ARBA00038310"/>
    </source>
</evidence>
<comment type="caution">
    <text evidence="3">The sequence shown here is derived from an EMBL/GenBank/DDBJ whole genome shotgun (WGS) entry which is preliminary data.</text>
</comment>